<dbReference type="Proteomes" id="UP000006786">
    <property type="component" value="Unassembled WGS sequence"/>
</dbReference>
<dbReference type="RefSeq" id="WP_008596960.1">
    <property type="nucleotide sequence ID" value="NZ_AMRM01000011.1"/>
</dbReference>
<sequence>MKPVTQAGDWLADPGRFHGEWQGGAHGANVCVIVNEIETIGAGPRLHRHPYPETFVVRRGRGLFVVGEERIEAGPGDILVVPADTPHRFENLGPGTLATIDIHENGAFVTEWLE</sequence>
<accession>K2MN94</accession>
<dbReference type="EMBL" id="AMRM01000011">
    <property type="protein sequence ID" value="EKF18742.1"/>
    <property type="molecule type" value="Genomic_DNA"/>
</dbReference>
<gene>
    <name evidence="2" type="ORF">NA2_11180</name>
</gene>
<keyword evidence="3" id="KW-1185">Reference proteome</keyword>
<dbReference type="OrthoDB" id="122936at2"/>
<evidence type="ECO:0000313" key="3">
    <source>
        <dbReference type="Proteomes" id="UP000006786"/>
    </source>
</evidence>
<dbReference type="SUPFAM" id="SSF51182">
    <property type="entry name" value="RmlC-like cupins"/>
    <property type="match status" value="1"/>
</dbReference>
<dbReference type="AlphaFoldDB" id="K2MN94"/>
<dbReference type="Pfam" id="PF07883">
    <property type="entry name" value="Cupin_2"/>
    <property type="match status" value="1"/>
</dbReference>
<reference evidence="2 3" key="1">
    <citation type="journal article" date="2012" name="J. Bacteriol.">
        <title>Genome Sequence of Nitratireductor pacificus Type Strain pht-3B.</title>
        <authorList>
            <person name="Lai Q."/>
            <person name="Li G."/>
            <person name="Shao Z."/>
        </authorList>
    </citation>
    <scope>NUCLEOTIDE SEQUENCE [LARGE SCALE GENOMIC DNA]</scope>
    <source>
        <strain evidence="3">pht-3B</strain>
    </source>
</reference>
<dbReference type="Gene3D" id="2.60.120.10">
    <property type="entry name" value="Jelly Rolls"/>
    <property type="match status" value="1"/>
</dbReference>
<evidence type="ECO:0000259" key="1">
    <source>
        <dbReference type="Pfam" id="PF07883"/>
    </source>
</evidence>
<feature type="domain" description="Cupin type-2" evidence="1">
    <location>
        <begin position="41"/>
        <end position="102"/>
    </location>
</feature>
<dbReference type="InterPro" id="IPR013096">
    <property type="entry name" value="Cupin_2"/>
</dbReference>
<dbReference type="InterPro" id="IPR014710">
    <property type="entry name" value="RmlC-like_jellyroll"/>
</dbReference>
<dbReference type="STRING" id="391937.NA2_11180"/>
<proteinExistence type="predicted"/>
<comment type="caution">
    <text evidence="2">The sequence shown here is derived from an EMBL/GenBank/DDBJ whole genome shotgun (WGS) entry which is preliminary data.</text>
</comment>
<dbReference type="InterPro" id="IPR011051">
    <property type="entry name" value="RmlC_Cupin_sf"/>
</dbReference>
<protein>
    <submittedName>
        <fullName evidence="2">Cupin 2 barrel domain-containing protein</fullName>
    </submittedName>
</protein>
<name>K2MN94_9HYPH</name>
<dbReference type="PATRIC" id="fig|391937.3.peg.2305"/>
<organism evidence="2 3">
    <name type="scientific">Nitratireductor pacificus pht-3B</name>
    <dbReference type="NCBI Taxonomy" id="391937"/>
    <lineage>
        <taxon>Bacteria</taxon>
        <taxon>Pseudomonadati</taxon>
        <taxon>Pseudomonadota</taxon>
        <taxon>Alphaproteobacteria</taxon>
        <taxon>Hyphomicrobiales</taxon>
        <taxon>Phyllobacteriaceae</taxon>
        <taxon>Nitratireductor</taxon>
    </lineage>
</organism>
<evidence type="ECO:0000313" key="2">
    <source>
        <dbReference type="EMBL" id="EKF18742.1"/>
    </source>
</evidence>
<dbReference type="eggNOG" id="COG0662">
    <property type="taxonomic scope" value="Bacteria"/>
</dbReference>